<evidence type="ECO:0000256" key="3">
    <source>
        <dbReference type="ARBA" id="ARBA00012560"/>
    </source>
</evidence>
<keyword evidence="5 10" id="KW-0328">Glycosyltransferase</keyword>
<evidence type="ECO:0000313" key="11">
    <source>
        <dbReference type="EMBL" id="ANY21010.1"/>
    </source>
</evidence>
<dbReference type="Proteomes" id="UP000092932">
    <property type="component" value="Chromosome"/>
</dbReference>
<evidence type="ECO:0000313" key="12">
    <source>
        <dbReference type="Proteomes" id="UP000092932"/>
    </source>
</evidence>
<organism evidence="11 12">
    <name type="scientific">Tsuneonella dongtanensis</name>
    <dbReference type="NCBI Taxonomy" id="692370"/>
    <lineage>
        <taxon>Bacteria</taxon>
        <taxon>Pseudomonadati</taxon>
        <taxon>Pseudomonadota</taxon>
        <taxon>Alphaproteobacteria</taxon>
        <taxon>Sphingomonadales</taxon>
        <taxon>Erythrobacteraceae</taxon>
        <taxon>Tsuneonella</taxon>
    </lineage>
</organism>
<accession>A0A1B2AFT9</accession>
<dbReference type="PANTHER" id="PTHR32438">
    <property type="entry name" value="4-ALPHA-GLUCANOTRANSFERASE DPE1, CHLOROPLASTIC/AMYLOPLASTIC"/>
    <property type="match status" value="1"/>
</dbReference>
<gene>
    <name evidence="11" type="primary">malQ</name>
    <name evidence="11" type="ORF">A6F68_02514</name>
</gene>
<dbReference type="GO" id="GO:0005975">
    <property type="term" value="P:carbohydrate metabolic process"/>
    <property type="evidence" value="ECO:0007669"/>
    <property type="project" value="InterPro"/>
</dbReference>
<dbReference type="InterPro" id="IPR003385">
    <property type="entry name" value="Glyco_hydro_77"/>
</dbReference>
<comment type="catalytic activity">
    <reaction evidence="1 10">
        <text>Transfers a segment of a (1-&gt;4)-alpha-D-glucan to a new position in an acceptor, which may be glucose or a (1-&gt;4)-alpha-D-glucan.</text>
        <dbReference type="EC" id="2.4.1.25"/>
    </reaction>
</comment>
<evidence type="ECO:0000256" key="4">
    <source>
        <dbReference type="ARBA" id="ARBA00020295"/>
    </source>
</evidence>
<dbReference type="Pfam" id="PF02446">
    <property type="entry name" value="Glyco_hydro_77"/>
    <property type="match status" value="1"/>
</dbReference>
<dbReference type="Gene3D" id="3.20.20.80">
    <property type="entry name" value="Glycosidases"/>
    <property type="match status" value="1"/>
</dbReference>
<sequence length="592" mass="62936">MLVADIGESLALPFLPEGVAATAEDGRIVELRTEGASLVAPGEPGYYDLDFGSERCRLAVAPHRAPGFRSRGMWGAAVQIPALRTPADGPFGDFADLAAAVPHFSAQGAAALAINPVHALFPGEGRNFSPYSPSSRLFLNGAMANPSLAGLPPFPQARGEQLIDWQAALPQRLRHLRDVFDTLEPEAVTRVLSDPGSQDATLRRHALFDALYCHFDSDGTGGFHDWPVAYRDPGSPQVAAFAAAHARELDFHLFVQWLARAGLAACQAATVENGMAVGLIADLAVGVHPGGSDCWSLGPAMLAGLSVGAPPDPLGPQGQNWHLSQFSPQGLKRTGYAPFISMLRAGFAAGGGLRVDHAFGLERLWVIPSGGGATDGAYLSYPRHDLVRLLTLEAYRAQSVVIAENLGTAPFGFAEYIADRGLMGMDVLWFQRAADHGFIGAHDYSPDSVAMSGTHDTPTVAGWWSGRDLDWAERCGRLPPGIDNDQANAIRDWDRGLLWSTVGRTGARPAPEQPSDAVDAVIAHIASSPSPLAIVPLEDLIGDEEQPNLPGTVTEHPNWRRRLHEPIGAVLQEPTVAARAATLSARSPAPET</sequence>
<proteinExistence type="inferred from homology"/>
<evidence type="ECO:0000256" key="7">
    <source>
        <dbReference type="ARBA" id="ARBA00023277"/>
    </source>
</evidence>
<keyword evidence="7 10" id="KW-0119">Carbohydrate metabolism</keyword>
<reference evidence="11 12" key="1">
    <citation type="submission" date="2016-07" db="EMBL/GenBank/DDBJ databases">
        <title>Complete genome sequence of Altererythrobacter dongtanensis KCTC 22672, a type strain with esterase isolated from tidal flat.</title>
        <authorList>
            <person name="Cheng H."/>
            <person name="Wu Y.-H."/>
            <person name="Zhou P."/>
            <person name="Huo Y.-Y."/>
            <person name="Wang C.-S."/>
            <person name="Xu X.-W."/>
        </authorList>
    </citation>
    <scope>NUCLEOTIDE SEQUENCE [LARGE SCALE GENOMIC DNA]</scope>
    <source>
        <strain evidence="11 12">KCTC 22672</strain>
    </source>
</reference>
<dbReference type="GO" id="GO:0004134">
    <property type="term" value="F:4-alpha-glucanotransferase activity"/>
    <property type="evidence" value="ECO:0007669"/>
    <property type="project" value="UniProtKB-EC"/>
</dbReference>
<dbReference type="KEGG" id="ado:A6F68_02514"/>
<keyword evidence="6 10" id="KW-0808">Transferase</keyword>
<dbReference type="NCBIfam" id="TIGR00217">
    <property type="entry name" value="malQ"/>
    <property type="match status" value="1"/>
</dbReference>
<evidence type="ECO:0000256" key="8">
    <source>
        <dbReference type="ARBA" id="ARBA00031423"/>
    </source>
</evidence>
<dbReference type="InterPro" id="IPR017853">
    <property type="entry name" value="GH"/>
</dbReference>
<evidence type="ECO:0000256" key="5">
    <source>
        <dbReference type="ARBA" id="ARBA00022676"/>
    </source>
</evidence>
<evidence type="ECO:0000256" key="9">
    <source>
        <dbReference type="ARBA" id="ARBA00031501"/>
    </source>
</evidence>
<dbReference type="EMBL" id="CP016591">
    <property type="protein sequence ID" value="ANY21010.1"/>
    <property type="molecule type" value="Genomic_DNA"/>
</dbReference>
<keyword evidence="12" id="KW-1185">Reference proteome</keyword>
<name>A0A1B2AFT9_9SPHN</name>
<dbReference type="PANTHER" id="PTHR32438:SF5">
    <property type="entry name" value="4-ALPHA-GLUCANOTRANSFERASE DPE1, CHLOROPLASTIC_AMYLOPLASTIC"/>
    <property type="match status" value="1"/>
</dbReference>
<evidence type="ECO:0000256" key="2">
    <source>
        <dbReference type="ARBA" id="ARBA00005684"/>
    </source>
</evidence>
<evidence type="ECO:0000256" key="10">
    <source>
        <dbReference type="RuleBase" id="RU361207"/>
    </source>
</evidence>
<dbReference type="EC" id="2.4.1.25" evidence="3 10"/>
<comment type="similarity">
    <text evidence="2 10">Belongs to the disproportionating enzyme family.</text>
</comment>
<dbReference type="AlphaFoldDB" id="A0A1B2AFT9"/>
<evidence type="ECO:0000256" key="1">
    <source>
        <dbReference type="ARBA" id="ARBA00000439"/>
    </source>
</evidence>
<dbReference type="PATRIC" id="fig|692370.5.peg.2525"/>
<dbReference type="SUPFAM" id="SSF51445">
    <property type="entry name" value="(Trans)glycosidases"/>
    <property type="match status" value="1"/>
</dbReference>
<evidence type="ECO:0000256" key="6">
    <source>
        <dbReference type="ARBA" id="ARBA00022679"/>
    </source>
</evidence>
<protein>
    <recommendedName>
        <fullName evidence="4 10">4-alpha-glucanotransferase</fullName>
        <ecNumber evidence="3 10">2.4.1.25</ecNumber>
    </recommendedName>
    <alternativeName>
        <fullName evidence="8 10">Amylomaltase</fullName>
    </alternativeName>
    <alternativeName>
        <fullName evidence="9 10">Disproportionating enzyme</fullName>
    </alternativeName>
</protein>
<dbReference type="STRING" id="692370.A6F68_02514"/>